<evidence type="ECO:0000313" key="1">
    <source>
        <dbReference type="EMBL" id="SEA52355.1"/>
    </source>
</evidence>
<protein>
    <submittedName>
        <fullName evidence="1">Uncharacterized protein</fullName>
    </submittedName>
</protein>
<reference evidence="1 2" key="1">
    <citation type="submission" date="2016-10" db="EMBL/GenBank/DDBJ databases">
        <authorList>
            <person name="de Groot N.N."/>
        </authorList>
    </citation>
    <scope>NUCLEOTIDE SEQUENCE [LARGE SCALE GENOMIC DNA]</scope>
    <source>
        <strain evidence="1 2">D31d</strain>
    </source>
</reference>
<proteinExistence type="predicted"/>
<organism evidence="1 2">
    <name type="scientific">Xylanibacter ruminicola</name>
    <name type="common">Prevotella ruminicola</name>
    <dbReference type="NCBI Taxonomy" id="839"/>
    <lineage>
        <taxon>Bacteria</taxon>
        <taxon>Pseudomonadati</taxon>
        <taxon>Bacteroidota</taxon>
        <taxon>Bacteroidia</taxon>
        <taxon>Bacteroidales</taxon>
        <taxon>Prevotellaceae</taxon>
        <taxon>Xylanibacter</taxon>
    </lineage>
</organism>
<name>A0A1H4BVY6_XYLRU</name>
<dbReference type="EMBL" id="FNRF01000003">
    <property type="protein sequence ID" value="SEA52355.1"/>
    <property type="molecule type" value="Genomic_DNA"/>
</dbReference>
<gene>
    <name evidence="1" type="ORF">SAMN05216462_1643</name>
</gene>
<evidence type="ECO:0000313" key="2">
    <source>
        <dbReference type="Proteomes" id="UP000182257"/>
    </source>
</evidence>
<accession>A0A1H4BVY6</accession>
<dbReference type="OrthoDB" id="1082726at2"/>
<dbReference type="Proteomes" id="UP000182257">
    <property type="component" value="Unassembled WGS sequence"/>
</dbReference>
<sequence>MTALELNAELYRAMGEIANDETLLAKVLKYVKDLTPAKKAKADADWANKFAGAWKDNRSTDEIINDINEARTTNSRNIKL</sequence>
<dbReference type="AlphaFoldDB" id="A0A1H4BVY6"/>
<dbReference type="RefSeq" id="WP_139208937.1">
    <property type="nucleotide sequence ID" value="NZ_FNRF01000003.1"/>
</dbReference>